<dbReference type="EMBL" id="VWNA01000001">
    <property type="protein sequence ID" value="MQT14174.1"/>
    <property type="molecule type" value="Genomic_DNA"/>
</dbReference>
<evidence type="ECO:0000256" key="2">
    <source>
        <dbReference type="SAM" id="SignalP"/>
    </source>
</evidence>
<dbReference type="CDD" id="cd19963">
    <property type="entry name" value="PBP1_BMP-like"/>
    <property type="match status" value="1"/>
</dbReference>
<proteinExistence type="predicted"/>
<evidence type="ECO:0000313" key="5">
    <source>
        <dbReference type="Proteomes" id="UP000332515"/>
    </source>
</evidence>
<evidence type="ECO:0000259" key="3">
    <source>
        <dbReference type="Pfam" id="PF02608"/>
    </source>
</evidence>
<evidence type="ECO:0000256" key="1">
    <source>
        <dbReference type="ARBA" id="ARBA00022729"/>
    </source>
</evidence>
<sequence length="356" mass="38692">MKSLIKGAALALALAFAASGAQAEDKVKVGFVYLGPVGDFGWTYQHEVGRKYLVDKLGSKVDATYVENVPEGPDAERVIEGLVRDGNKLIFTTSFGYMEPTLKVAKRHPDVKFEHNTGFKMAKNVGIYSARFYEGRYVEGVIAAKMSKTGVVGYIGSFPIPEVVSGINAFMLGAQSVRPDLKVKIVWVNTWFDPGKESDAAKALVDQGADIIATHTDSPAATQVAEERGVHSFGQDSDMIKFGPKAQLTAIVNVWGGYYVDRVNALIAGTWKPDDTWGGFDSGMVAMAPFTNMPDDVKALAEKTEKDIHDKTLNPFKGPIYKQDGTEVVKAGAALPDKDILSMNWYVKGIDDKLPQ</sequence>
<name>A0A6A7Y4T8_9HYPH</name>
<feature type="signal peptide" evidence="2">
    <location>
        <begin position="1"/>
        <end position="23"/>
    </location>
</feature>
<dbReference type="InterPro" id="IPR003760">
    <property type="entry name" value="PnrA-like"/>
</dbReference>
<feature type="chain" id="PRO_5025366604" evidence="2">
    <location>
        <begin position="24"/>
        <end position="356"/>
    </location>
</feature>
<dbReference type="Pfam" id="PF02608">
    <property type="entry name" value="Bmp"/>
    <property type="match status" value="1"/>
</dbReference>
<keyword evidence="1 2" id="KW-0732">Signal</keyword>
<feature type="domain" description="ABC transporter substrate-binding protein PnrA-like" evidence="3">
    <location>
        <begin position="26"/>
        <end position="310"/>
    </location>
</feature>
<dbReference type="PANTHER" id="PTHR43208:SF1">
    <property type="entry name" value="ABC TRANSPORTER SUBSTRATE-BINDING PROTEIN"/>
    <property type="match status" value="1"/>
</dbReference>
<protein>
    <submittedName>
        <fullName evidence="4">BMP family ABC transporter substrate-binding protein</fullName>
    </submittedName>
</protein>
<accession>A0A6A7Y4T8</accession>
<dbReference type="GO" id="GO:0005886">
    <property type="term" value="C:plasma membrane"/>
    <property type="evidence" value="ECO:0007669"/>
    <property type="project" value="InterPro"/>
</dbReference>
<comment type="caution">
    <text evidence="4">The sequence shown here is derived from an EMBL/GenBank/DDBJ whole genome shotgun (WGS) entry which is preliminary data.</text>
</comment>
<dbReference type="Gene3D" id="3.40.50.2300">
    <property type="match status" value="2"/>
</dbReference>
<evidence type="ECO:0000313" key="4">
    <source>
        <dbReference type="EMBL" id="MQT14174.1"/>
    </source>
</evidence>
<dbReference type="AlphaFoldDB" id="A0A6A7Y4T8"/>
<dbReference type="PANTHER" id="PTHR43208">
    <property type="entry name" value="ABC TRANSPORTER SUBSTRATE-BINDING PROTEIN"/>
    <property type="match status" value="1"/>
</dbReference>
<reference evidence="4 5" key="1">
    <citation type="submission" date="2019-09" db="EMBL/GenBank/DDBJ databases">
        <title>Segnochrobactrum spirostomi gen. nov., sp. nov., isolated from the ciliate Spirostomum cf. yagiui and description of a novel family, Segnochrobactraceae fam. nov. within the order Rhizobiales of the class Alphaproteobacteria.</title>
        <authorList>
            <person name="Akter S."/>
            <person name="Shazib S.U.A."/>
            <person name="Shin M.K."/>
        </authorList>
    </citation>
    <scope>NUCLEOTIDE SEQUENCE [LARGE SCALE GENOMIC DNA]</scope>
    <source>
        <strain evidence="4 5">Sp-1</strain>
    </source>
</reference>
<keyword evidence="5" id="KW-1185">Reference proteome</keyword>
<dbReference type="RefSeq" id="WP_153484386.1">
    <property type="nucleotide sequence ID" value="NZ_VWNA01000001.1"/>
</dbReference>
<organism evidence="4 5">
    <name type="scientific">Segnochrobactrum spirostomi</name>
    <dbReference type="NCBI Taxonomy" id="2608987"/>
    <lineage>
        <taxon>Bacteria</taxon>
        <taxon>Pseudomonadati</taxon>
        <taxon>Pseudomonadota</taxon>
        <taxon>Alphaproteobacteria</taxon>
        <taxon>Hyphomicrobiales</taxon>
        <taxon>Segnochrobactraceae</taxon>
        <taxon>Segnochrobactrum</taxon>
    </lineage>
</organism>
<gene>
    <name evidence="4" type="ORF">F0357_16290</name>
</gene>
<dbReference type="Proteomes" id="UP000332515">
    <property type="component" value="Unassembled WGS sequence"/>
</dbReference>
<dbReference type="InterPro" id="IPR052910">
    <property type="entry name" value="ABC-Purine-Binding"/>
</dbReference>